<reference evidence="2 3" key="1">
    <citation type="journal article" date="2018" name="Mol. Plant">
        <title>The genome of Artemisia annua provides insight into the evolution of Asteraceae family and artemisinin biosynthesis.</title>
        <authorList>
            <person name="Shen Q."/>
            <person name="Zhang L."/>
            <person name="Liao Z."/>
            <person name="Wang S."/>
            <person name="Yan T."/>
            <person name="Shi P."/>
            <person name="Liu M."/>
            <person name="Fu X."/>
            <person name="Pan Q."/>
            <person name="Wang Y."/>
            <person name="Lv Z."/>
            <person name="Lu X."/>
            <person name="Zhang F."/>
            <person name="Jiang W."/>
            <person name="Ma Y."/>
            <person name="Chen M."/>
            <person name="Hao X."/>
            <person name="Li L."/>
            <person name="Tang Y."/>
            <person name="Lv G."/>
            <person name="Zhou Y."/>
            <person name="Sun X."/>
            <person name="Brodelius P.E."/>
            <person name="Rose J.K.C."/>
            <person name="Tang K."/>
        </authorList>
    </citation>
    <scope>NUCLEOTIDE SEQUENCE [LARGE SCALE GENOMIC DNA]</scope>
    <source>
        <strain evidence="3">cv. Huhao1</strain>
        <tissue evidence="2">Leaf</tissue>
    </source>
</reference>
<proteinExistence type="predicted"/>
<name>A0A2U1ML99_ARTAN</name>
<protein>
    <recommendedName>
        <fullName evidence="1">RNase H type-1 domain-containing protein</fullName>
    </recommendedName>
</protein>
<dbReference type="Proteomes" id="UP000245207">
    <property type="component" value="Unassembled WGS sequence"/>
</dbReference>
<dbReference type="InterPro" id="IPR052929">
    <property type="entry name" value="RNase_H-like_EbsB-rel"/>
</dbReference>
<evidence type="ECO:0000313" key="2">
    <source>
        <dbReference type="EMBL" id="PWA62043.1"/>
    </source>
</evidence>
<feature type="domain" description="RNase H type-1" evidence="1">
    <location>
        <begin position="29"/>
        <end position="134"/>
    </location>
</feature>
<sequence length="136" mass="15118">MRIESESVNGIQLENKRIGPLLVYIGARGNNGISGLSFVMRSHNGLVLVAGSKRLAFAMSVIEAKAKAILWAIQVAQAKGFVRIVLETDSSILVDAFKHNKALYHIKSFFLHIRHLCLLLDSCTWPFVLRDGNKRS</sequence>
<dbReference type="Pfam" id="PF13456">
    <property type="entry name" value="RVT_3"/>
    <property type="match status" value="1"/>
</dbReference>
<comment type="caution">
    <text evidence="2">The sequence shown here is derived from an EMBL/GenBank/DDBJ whole genome shotgun (WGS) entry which is preliminary data.</text>
</comment>
<dbReference type="PANTHER" id="PTHR47074:SF48">
    <property type="entry name" value="POLYNUCLEOTIDYL TRANSFERASE, RIBONUCLEASE H-LIKE SUPERFAMILY PROTEIN"/>
    <property type="match status" value="1"/>
</dbReference>
<dbReference type="OrthoDB" id="1001083at2759"/>
<gene>
    <name evidence="2" type="ORF">CTI12_AA360370</name>
</gene>
<dbReference type="InterPro" id="IPR012337">
    <property type="entry name" value="RNaseH-like_sf"/>
</dbReference>
<dbReference type="GO" id="GO:0004523">
    <property type="term" value="F:RNA-DNA hybrid ribonuclease activity"/>
    <property type="evidence" value="ECO:0007669"/>
    <property type="project" value="InterPro"/>
</dbReference>
<dbReference type="InterPro" id="IPR002156">
    <property type="entry name" value="RNaseH_domain"/>
</dbReference>
<dbReference type="AlphaFoldDB" id="A0A2U1ML99"/>
<dbReference type="Gene3D" id="3.30.420.10">
    <property type="entry name" value="Ribonuclease H-like superfamily/Ribonuclease H"/>
    <property type="match status" value="1"/>
</dbReference>
<evidence type="ECO:0000313" key="3">
    <source>
        <dbReference type="Proteomes" id="UP000245207"/>
    </source>
</evidence>
<dbReference type="CDD" id="cd06222">
    <property type="entry name" value="RNase_H_like"/>
    <property type="match status" value="1"/>
</dbReference>
<dbReference type="InterPro" id="IPR044730">
    <property type="entry name" value="RNase_H-like_dom_plant"/>
</dbReference>
<dbReference type="SUPFAM" id="SSF53098">
    <property type="entry name" value="Ribonuclease H-like"/>
    <property type="match status" value="1"/>
</dbReference>
<dbReference type="EMBL" id="PKPP01004959">
    <property type="protein sequence ID" value="PWA62043.1"/>
    <property type="molecule type" value="Genomic_DNA"/>
</dbReference>
<dbReference type="GO" id="GO:0003676">
    <property type="term" value="F:nucleic acid binding"/>
    <property type="evidence" value="ECO:0007669"/>
    <property type="project" value="InterPro"/>
</dbReference>
<dbReference type="InterPro" id="IPR036397">
    <property type="entry name" value="RNaseH_sf"/>
</dbReference>
<organism evidence="2 3">
    <name type="scientific">Artemisia annua</name>
    <name type="common">Sweet wormwood</name>
    <dbReference type="NCBI Taxonomy" id="35608"/>
    <lineage>
        <taxon>Eukaryota</taxon>
        <taxon>Viridiplantae</taxon>
        <taxon>Streptophyta</taxon>
        <taxon>Embryophyta</taxon>
        <taxon>Tracheophyta</taxon>
        <taxon>Spermatophyta</taxon>
        <taxon>Magnoliopsida</taxon>
        <taxon>eudicotyledons</taxon>
        <taxon>Gunneridae</taxon>
        <taxon>Pentapetalae</taxon>
        <taxon>asterids</taxon>
        <taxon>campanulids</taxon>
        <taxon>Asterales</taxon>
        <taxon>Asteraceae</taxon>
        <taxon>Asteroideae</taxon>
        <taxon>Anthemideae</taxon>
        <taxon>Artemisiinae</taxon>
        <taxon>Artemisia</taxon>
    </lineage>
</organism>
<evidence type="ECO:0000259" key="1">
    <source>
        <dbReference type="Pfam" id="PF13456"/>
    </source>
</evidence>
<accession>A0A2U1ML99</accession>
<keyword evidence="3" id="KW-1185">Reference proteome</keyword>
<dbReference type="STRING" id="35608.A0A2U1ML99"/>
<dbReference type="PANTHER" id="PTHR47074">
    <property type="entry name" value="BNAC02G40300D PROTEIN"/>
    <property type="match status" value="1"/>
</dbReference>